<proteinExistence type="predicted"/>
<comment type="caution">
    <text evidence="2">The sequence shown here is derived from an EMBL/GenBank/DDBJ whole genome shotgun (WGS) entry which is preliminary data.</text>
</comment>
<evidence type="ECO:0000313" key="3">
    <source>
        <dbReference type="Proteomes" id="UP000032900"/>
    </source>
</evidence>
<keyword evidence="3" id="KW-1185">Reference proteome</keyword>
<dbReference type="GO" id="GO:0000155">
    <property type="term" value="F:phosphorelay sensor kinase activity"/>
    <property type="evidence" value="ECO:0007669"/>
    <property type="project" value="TreeGrafter"/>
</dbReference>
<dbReference type="Pfam" id="PF07494">
    <property type="entry name" value="Reg_prop"/>
    <property type="match status" value="2"/>
</dbReference>
<accession>A0A0E9LWU8</accession>
<dbReference type="Gene3D" id="2.130.10.10">
    <property type="entry name" value="YVTN repeat-like/Quinoprotein amine dehydrogenase"/>
    <property type="match status" value="2"/>
</dbReference>
<keyword evidence="2" id="KW-0418">Kinase</keyword>
<dbReference type="OrthoDB" id="799853at2"/>
<protein>
    <submittedName>
        <fullName evidence="2">Two-component system sensor histidine kinase/response regulator, hybrid</fullName>
    </submittedName>
</protein>
<reference evidence="2 3" key="1">
    <citation type="journal article" date="2015" name="Microbes Environ.">
        <title>Distribution and evolution of nitrogen fixation genes in the phylum bacteroidetes.</title>
        <authorList>
            <person name="Inoue J."/>
            <person name="Oshima K."/>
            <person name="Suda W."/>
            <person name="Sakamoto M."/>
            <person name="Iino T."/>
            <person name="Noda S."/>
            <person name="Hongoh Y."/>
            <person name="Hattori M."/>
            <person name="Ohkuma M."/>
        </authorList>
    </citation>
    <scope>NUCLEOTIDE SEQUENCE [LARGE SCALE GENOMIC DNA]</scope>
    <source>
        <strain evidence="2">JCM 15548</strain>
    </source>
</reference>
<dbReference type="InterPro" id="IPR011110">
    <property type="entry name" value="Reg_prop"/>
</dbReference>
<dbReference type="EMBL" id="BAZW01000013">
    <property type="protein sequence ID" value="GAO29783.1"/>
    <property type="molecule type" value="Genomic_DNA"/>
</dbReference>
<organism evidence="2 3">
    <name type="scientific">Geofilum rubicundum JCM 15548</name>
    <dbReference type="NCBI Taxonomy" id="1236989"/>
    <lineage>
        <taxon>Bacteria</taxon>
        <taxon>Pseudomonadati</taxon>
        <taxon>Bacteroidota</taxon>
        <taxon>Bacteroidia</taxon>
        <taxon>Marinilabiliales</taxon>
        <taxon>Marinilabiliaceae</taxon>
        <taxon>Geofilum</taxon>
    </lineage>
</organism>
<gene>
    <name evidence="2" type="ORF">JCM15548_12009</name>
</gene>
<evidence type="ECO:0000256" key="1">
    <source>
        <dbReference type="ARBA" id="ARBA00022553"/>
    </source>
</evidence>
<dbReference type="Proteomes" id="UP000032900">
    <property type="component" value="Unassembled WGS sequence"/>
</dbReference>
<name>A0A0E9LWU8_9BACT</name>
<dbReference type="InterPro" id="IPR015943">
    <property type="entry name" value="WD40/YVTN_repeat-like_dom_sf"/>
</dbReference>
<keyword evidence="1" id="KW-0597">Phosphoprotein</keyword>
<dbReference type="PANTHER" id="PTHR43547">
    <property type="entry name" value="TWO-COMPONENT HISTIDINE KINASE"/>
    <property type="match status" value="1"/>
</dbReference>
<dbReference type="STRING" id="1236989.JCM15548_12009"/>
<keyword evidence="2" id="KW-0808">Transferase</keyword>
<dbReference type="SUPFAM" id="SSF63829">
    <property type="entry name" value="Calcium-dependent phosphotriesterase"/>
    <property type="match status" value="1"/>
</dbReference>
<sequence>MSSRKAASESILAFIFIWVTNCVYALSPAPLSSHHFSSANKTPGESVQCIYEDRLGILWLGVESTGLVKYDGKTYTVYKNNPEDSTSITSNYPVKIIEDTDGFLWVATHNGLNRFDRHEGVFKRFLYDESDPASLSSNTVKDIIRDDSDRLWVATSNGVNIFQPEGENFLRLLHNPDATKPANDNEIGDLHIDSANNIWIGTMLNGLFLVPLETYSQPALSWALPLKSYSTTHHTGIRNWKNVLKDRGINAIRNITSSHPDTVWIASQSGLFYFLKKQNQFHHYQFQKTEQEKLNRSTFLSLLIDSEQNLWAGTSSDGLVIIDPGKEESDYLNAENYSSNQFKSNAIRDLMESRHGLVWIATKFGGLHYYDKRQKTFPVLRKAETPEEGLSMNLLCPSVKMLTVIYGWGPKAGVSTSTTAKKIHLPGSWQMANQEVFPATEWKVLQKTATGHFGLGRNAAL</sequence>
<dbReference type="PANTHER" id="PTHR43547:SF2">
    <property type="entry name" value="HYBRID SIGNAL TRANSDUCTION HISTIDINE KINASE C"/>
    <property type="match status" value="1"/>
</dbReference>
<evidence type="ECO:0000313" key="2">
    <source>
        <dbReference type="EMBL" id="GAO29783.1"/>
    </source>
</evidence>
<dbReference type="AlphaFoldDB" id="A0A0E9LWU8"/>